<dbReference type="EC" id="4.2.2.2" evidence="5"/>
<comment type="similarity">
    <text evidence="4">Belongs to the polysaccharide lyase 3 family.</text>
</comment>
<evidence type="ECO:0000256" key="3">
    <source>
        <dbReference type="ARBA" id="ARBA00004613"/>
    </source>
</evidence>
<dbReference type="RefSeq" id="WP_046060332.1">
    <property type="nucleotide sequence ID" value="NZ_CP029373.1"/>
</dbReference>
<dbReference type="GO" id="GO:0005576">
    <property type="term" value="C:extracellular region"/>
    <property type="evidence" value="ECO:0007669"/>
    <property type="project" value="UniProtKB-SubCell"/>
</dbReference>
<dbReference type="Gene3D" id="2.160.20.10">
    <property type="entry name" value="Single-stranded right-handed beta-helix, Pectin lyase-like"/>
    <property type="match status" value="1"/>
</dbReference>
<feature type="region of interest" description="Disordered" evidence="10">
    <location>
        <begin position="351"/>
        <end position="381"/>
    </location>
</feature>
<evidence type="ECO:0000313" key="11">
    <source>
        <dbReference type="EMBL" id="AEC46824.1"/>
    </source>
</evidence>
<evidence type="ECO:0000256" key="6">
    <source>
        <dbReference type="ARBA" id="ARBA00022525"/>
    </source>
</evidence>
<evidence type="ECO:0000256" key="4">
    <source>
        <dbReference type="ARBA" id="ARBA00006463"/>
    </source>
</evidence>
<evidence type="ECO:0000256" key="10">
    <source>
        <dbReference type="SAM" id="MobiDB-lite"/>
    </source>
</evidence>
<feature type="region of interest" description="Disordered" evidence="10">
    <location>
        <begin position="296"/>
        <end position="316"/>
    </location>
</feature>
<keyword evidence="7" id="KW-0732">Signal</keyword>
<keyword evidence="9" id="KW-0456">Lyase</keyword>
<protein>
    <recommendedName>
        <fullName evidence="5">pectate lyase</fullName>
        <ecNumber evidence="5">4.2.2.2</ecNumber>
    </recommendedName>
</protein>
<organism evidence="11">
    <name type="scientific">Paracidovorax citrulli</name>
    <name type="common">Acidovorax citrulli</name>
    <dbReference type="NCBI Taxonomy" id="80869"/>
    <lineage>
        <taxon>Bacteria</taxon>
        <taxon>Pseudomonadati</taxon>
        <taxon>Pseudomonadota</taxon>
        <taxon>Betaproteobacteria</taxon>
        <taxon>Burkholderiales</taxon>
        <taxon>Comamonadaceae</taxon>
        <taxon>Paracidovorax</taxon>
    </lineage>
</organism>
<dbReference type="SMR" id="G4WAA7"/>
<dbReference type="EMBL" id="HQ258979">
    <property type="protein sequence ID" value="AEC46824.1"/>
    <property type="molecule type" value="Genomic_DNA"/>
</dbReference>
<gene>
    <name evidence="11" type="primary">hrpW</name>
</gene>
<comment type="cofactor">
    <cofactor evidence="2">
        <name>Ca(2+)</name>
        <dbReference type="ChEBI" id="CHEBI:29108"/>
    </cofactor>
</comment>
<dbReference type="SUPFAM" id="SSF51126">
    <property type="entry name" value="Pectin lyase-like"/>
    <property type="match status" value="1"/>
</dbReference>
<dbReference type="PANTHER" id="PTHR33407">
    <property type="entry name" value="PECTATE LYASE F-RELATED"/>
    <property type="match status" value="1"/>
</dbReference>
<evidence type="ECO:0000256" key="7">
    <source>
        <dbReference type="ARBA" id="ARBA00022729"/>
    </source>
</evidence>
<dbReference type="GeneID" id="79790268"/>
<keyword evidence="8" id="KW-0106">Calcium</keyword>
<feature type="region of interest" description="Disordered" evidence="10">
    <location>
        <begin position="1"/>
        <end position="29"/>
    </location>
</feature>
<dbReference type="InterPro" id="IPR012334">
    <property type="entry name" value="Pectin_lyas_fold"/>
</dbReference>
<feature type="compositionally biased region" description="Gly residues" evidence="10">
    <location>
        <begin position="297"/>
        <end position="316"/>
    </location>
</feature>
<dbReference type="PANTHER" id="PTHR33407:SF9">
    <property type="entry name" value="PECTATE LYASE F-RELATED"/>
    <property type="match status" value="1"/>
</dbReference>
<comment type="subcellular location">
    <subcellularLocation>
        <location evidence="3">Secreted</location>
    </subcellularLocation>
</comment>
<proteinExistence type="inferred from homology"/>
<evidence type="ECO:0000256" key="8">
    <source>
        <dbReference type="ARBA" id="ARBA00022837"/>
    </source>
</evidence>
<evidence type="ECO:0000256" key="2">
    <source>
        <dbReference type="ARBA" id="ARBA00001913"/>
    </source>
</evidence>
<dbReference type="InterPro" id="IPR004898">
    <property type="entry name" value="Pectate_lyase_PlyH/PlyE-like"/>
</dbReference>
<evidence type="ECO:0000256" key="9">
    <source>
        <dbReference type="ARBA" id="ARBA00023239"/>
    </source>
</evidence>
<comment type="catalytic activity">
    <reaction evidence="1">
        <text>Eliminative cleavage of (1-&gt;4)-alpha-D-galacturonan to give oligosaccharides with 4-deoxy-alpha-D-galact-4-enuronosyl groups at their non-reducing ends.</text>
        <dbReference type="EC" id="4.2.2.2"/>
    </reaction>
</comment>
<feature type="compositionally biased region" description="Gly residues" evidence="10">
    <location>
        <begin position="69"/>
        <end position="82"/>
    </location>
</feature>
<evidence type="ECO:0000256" key="1">
    <source>
        <dbReference type="ARBA" id="ARBA00000695"/>
    </source>
</evidence>
<keyword evidence="6" id="KW-0964">Secreted</keyword>
<feature type="compositionally biased region" description="Polar residues" evidence="10">
    <location>
        <begin position="368"/>
        <end position="379"/>
    </location>
</feature>
<feature type="region of interest" description="Disordered" evidence="10">
    <location>
        <begin position="53"/>
        <end position="84"/>
    </location>
</feature>
<reference evidence="11" key="1">
    <citation type="submission" date="2010-09" db="EMBL/GenBank/DDBJ databases">
        <title>The type III secretion system (T3SS) genes of Acidovorax avenae subsp. citrulli 156 isolated from bitter gourd.</title>
        <authorList>
            <person name="Lin Y.-C."/>
            <person name="Wei C.-F."/>
            <person name="Huang Y.-C."/>
            <person name="Cheng M.-L."/>
            <person name="Chen S.-Y."/>
            <person name="Yeh G.-L."/>
            <person name="Tai T.-M."/>
            <person name="Huang H.-C."/>
        </authorList>
    </citation>
    <scope>NUCLEOTIDE SEQUENCE</scope>
    <source>
        <strain evidence="11">156</strain>
    </source>
</reference>
<dbReference type="GO" id="GO:0030570">
    <property type="term" value="F:pectate lyase activity"/>
    <property type="evidence" value="ECO:0007669"/>
    <property type="project" value="UniProtKB-EC"/>
</dbReference>
<accession>G4WAA7</accession>
<evidence type="ECO:0000256" key="5">
    <source>
        <dbReference type="ARBA" id="ARBA00012272"/>
    </source>
</evidence>
<feature type="compositionally biased region" description="Low complexity" evidence="10">
    <location>
        <begin position="12"/>
        <end position="25"/>
    </location>
</feature>
<feature type="compositionally biased region" description="Polar residues" evidence="10">
    <location>
        <begin position="1"/>
        <end position="11"/>
    </location>
</feature>
<dbReference type="AlphaFoldDB" id="G4WAA7"/>
<sequence>MAISLQTQMQTSSLGFSSDSSAASGSSGGDNPLQQIMMLIIEQVLKALQDKLGNKEGGKAPGGADSASGPGGAGGNQGGSGPEGALQRFAELLKNLGQALEKSLAAVRAHAFANKLAQALGTDARTLDRLDDGADNGSFQSFAKDFLENLDALSGNGAASGSRRVGSGSGDDDGDLSDLVRQLILAMLLGNPQALAKLLGQRGGSGSDVLLKVLEQFVQLLGLGLQAAGGGAAGGNHAAGSGGAEAMAELVKQLLGAFMQGDTSGVDKLLQGQGGRNSLQQILALLTQLITMLSGGKPDGGGPAGQGGGPGGGPGAGAPACGGGAGPGHAGAGTGAGAGGGAAGKGVDGAHGVAASSWQGGTPVVRSTDPSRPLSSAQAKQLGEALKPDAVGADGVGIYNTTRVIPAGVQVDFKGARIKAGPALGDGGQAEGQKPLIRMEPGSSIANLELSGADGIHAMGDAKLDRIKWADVGEDAFTMKGPGHVEVTNSSAFNASDKIFQLNAGGSLKLDNFTANTFGKAVRTNGGKDFPIDISVTRSSFRNGKEAVVRTDAAQAKIHLAGNTVVNTPHDVIAPRAAQVEGAQHRGTKSHTD</sequence>
<name>G4WAA7_PARCI</name>
<dbReference type="InterPro" id="IPR011050">
    <property type="entry name" value="Pectin_lyase_fold/virulence"/>
</dbReference>
<dbReference type="Pfam" id="PF03211">
    <property type="entry name" value="Pectate_lyase"/>
    <property type="match status" value="1"/>
</dbReference>